<dbReference type="GO" id="GO:0160148">
    <property type="term" value="F:tRNA pseudouridine(55) synthase activity"/>
    <property type="evidence" value="ECO:0007669"/>
    <property type="project" value="UniProtKB-EC"/>
</dbReference>
<dbReference type="InterPro" id="IPR014780">
    <property type="entry name" value="tRNA_psdUridine_synth_TruB"/>
</dbReference>
<feature type="domain" description="Pseudouridine synthase II N-terminal" evidence="6">
    <location>
        <begin position="28"/>
        <end position="175"/>
    </location>
</feature>
<comment type="catalytic activity">
    <reaction evidence="1 5">
        <text>uridine(55) in tRNA = pseudouridine(55) in tRNA</text>
        <dbReference type="Rhea" id="RHEA:42532"/>
        <dbReference type="Rhea" id="RHEA-COMP:10101"/>
        <dbReference type="Rhea" id="RHEA-COMP:10102"/>
        <dbReference type="ChEBI" id="CHEBI:65314"/>
        <dbReference type="ChEBI" id="CHEBI:65315"/>
        <dbReference type="EC" id="5.4.99.25"/>
    </reaction>
</comment>
<dbReference type="GO" id="GO:1990481">
    <property type="term" value="P:mRNA pseudouridine synthesis"/>
    <property type="evidence" value="ECO:0007669"/>
    <property type="project" value="TreeGrafter"/>
</dbReference>
<evidence type="ECO:0000259" key="7">
    <source>
        <dbReference type="Pfam" id="PF16198"/>
    </source>
</evidence>
<evidence type="ECO:0000256" key="5">
    <source>
        <dbReference type="HAMAP-Rule" id="MF_01080"/>
    </source>
</evidence>
<comment type="function">
    <text evidence="5">Responsible for synthesis of pseudouridine from uracil-55 in the psi GC loop of transfer RNAs.</text>
</comment>
<sequence length="289" mass="32392">MGSKNVDGLLLLNKPKGITSTYALNIVKRILKVKKIGHGGTLDPFAEGLLLILMGKVTRFMEFYGEEKKYTCTIKLGEKTDTDDVDGKVIERKSIEGIDERKIEDVLQRFKGEIIQKVPLYSAVKIDGERLYRIAREGKIVDLPERKVQILELKIMNFEPPFLTIFAYVKKGVYIRSLARDIGDELGCGAYLHSLVREYVSPFSLKDAYTIQDVKKGNYKIIPLDKSLPHFTIATLNGDAAYKFRNGGTISGYYPDGNYIVRDGMGNILGIGKGDSFSLKPVRVLGKEN</sequence>
<dbReference type="HAMAP" id="MF_01080">
    <property type="entry name" value="TruB_bact"/>
    <property type="match status" value="1"/>
</dbReference>
<dbReference type="AlphaFoldDB" id="A0A7C4YDW9"/>
<evidence type="ECO:0000313" key="8">
    <source>
        <dbReference type="EMBL" id="HGW92640.1"/>
    </source>
</evidence>
<dbReference type="InterPro" id="IPR032819">
    <property type="entry name" value="TruB_C"/>
</dbReference>
<evidence type="ECO:0000256" key="3">
    <source>
        <dbReference type="ARBA" id="ARBA00022694"/>
    </source>
</evidence>
<dbReference type="NCBIfam" id="TIGR00431">
    <property type="entry name" value="TruB"/>
    <property type="match status" value="1"/>
</dbReference>
<name>A0A7C4YDW9_UNCW3</name>
<feature type="active site" description="Nucleophile" evidence="5">
    <location>
        <position position="43"/>
    </location>
</feature>
<dbReference type="PANTHER" id="PTHR13767:SF2">
    <property type="entry name" value="PSEUDOURIDYLATE SYNTHASE TRUB1"/>
    <property type="match status" value="1"/>
</dbReference>
<dbReference type="GO" id="GO:0031119">
    <property type="term" value="P:tRNA pseudouridine synthesis"/>
    <property type="evidence" value="ECO:0007669"/>
    <property type="project" value="UniProtKB-UniRule"/>
</dbReference>
<reference evidence="8" key="1">
    <citation type="journal article" date="2020" name="mSystems">
        <title>Genome- and Community-Level Interaction Insights into Carbon Utilization and Element Cycling Functions of Hydrothermarchaeota in Hydrothermal Sediment.</title>
        <authorList>
            <person name="Zhou Z."/>
            <person name="Liu Y."/>
            <person name="Xu W."/>
            <person name="Pan J."/>
            <person name="Luo Z.H."/>
            <person name="Li M."/>
        </authorList>
    </citation>
    <scope>NUCLEOTIDE SEQUENCE [LARGE SCALE GENOMIC DNA]</scope>
    <source>
        <strain evidence="8">SpSt-780</strain>
    </source>
</reference>
<dbReference type="Pfam" id="PF01509">
    <property type="entry name" value="TruB_N"/>
    <property type="match status" value="1"/>
</dbReference>
<dbReference type="PANTHER" id="PTHR13767">
    <property type="entry name" value="TRNA-PSEUDOURIDINE SYNTHASE"/>
    <property type="match status" value="1"/>
</dbReference>
<dbReference type="EMBL" id="DTHG01000106">
    <property type="protein sequence ID" value="HGW92640.1"/>
    <property type="molecule type" value="Genomic_DNA"/>
</dbReference>
<gene>
    <name evidence="5 8" type="primary">truB</name>
    <name evidence="8" type="ORF">ENV67_08915</name>
</gene>
<dbReference type="InterPro" id="IPR020103">
    <property type="entry name" value="PsdUridine_synth_cat_dom_sf"/>
</dbReference>
<feature type="domain" description="tRNA pseudouridylate synthase B C-terminal" evidence="7">
    <location>
        <begin position="176"/>
        <end position="216"/>
    </location>
</feature>
<dbReference type="SUPFAM" id="SSF55120">
    <property type="entry name" value="Pseudouridine synthase"/>
    <property type="match status" value="1"/>
</dbReference>
<evidence type="ECO:0000256" key="1">
    <source>
        <dbReference type="ARBA" id="ARBA00000385"/>
    </source>
</evidence>
<protein>
    <recommendedName>
        <fullName evidence="5">tRNA pseudouridine synthase B</fullName>
        <ecNumber evidence="5">5.4.99.25</ecNumber>
    </recommendedName>
    <alternativeName>
        <fullName evidence="5">tRNA pseudouridine(55) synthase</fullName>
        <shortName evidence="5">Psi55 synthase</shortName>
    </alternativeName>
    <alternativeName>
        <fullName evidence="5">tRNA pseudouridylate synthase</fullName>
    </alternativeName>
    <alternativeName>
        <fullName evidence="5">tRNA-uridine isomerase</fullName>
    </alternativeName>
</protein>
<comment type="caution">
    <text evidence="8">The sequence shown here is derived from an EMBL/GenBank/DDBJ whole genome shotgun (WGS) entry which is preliminary data.</text>
</comment>
<dbReference type="CDD" id="cd02573">
    <property type="entry name" value="PseudoU_synth_EcTruB"/>
    <property type="match status" value="1"/>
</dbReference>
<evidence type="ECO:0000256" key="4">
    <source>
        <dbReference type="ARBA" id="ARBA00023235"/>
    </source>
</evidence>
<evidence type="ECO:0000256" key="2">
    <source>
        <dbReference type="ARBA" id="ARBA00005642"/>
    </source>
</evidence>
<dbReference type="Gene3D" id="3.30.2350.10">
    <property type="entry name" value="Pseudouridine synthase"/>
    <property type="match status" value="1"/>
</dbReference>
<dbReference type="GO" id="GO:0003723">
    <property type="term" value="F:RNA binding"/>
    <property type="evidence" value="ECO:0007669"/>
    <property type="project" value="InterPro"/>
</dbReference>
<comment type="similarity">
    <text evidence="2 5">Belongs to the pseudouridine synthase TruB family. Type 1 subfamily.</text>
</comment>
<keyword evidence="4 5" id="KW-0413">Isomerase</keyword>
<keyword evidence="3 5" id="KW-0819">tRNA processing</keyword>
<dbReference type="EC" id="5.4.99.25" evidence="5"/>
<organism evidence="8">
    <name type="scientific">candidate division WOR-3 bacterium</name>
    <dbReference type="NCBI Taxonomy" id="2052148"/>
    <lineage>
        <taxon>Bacteria</taxon>
        <taxon>Bacteria division WOR-3</taxon>
    </lineage>
</organism>
<evidence type="ECO:0000259" key="6">
    <source>
        <dbReference type="Pfam" id="PF01509"/>
    </source>
</evidence>
<accession>A0A7C4YDW9</accession>
<dbReference type="InterPro" id="IPR002501">
    <property type="entry name" value="PsdUridine_synth_N"/>
</dbReference>
<proteinExistence type="inferred from homology"/>
<dbReference type="Pfam" id="PF16198">
    <property type="entry name" value="TruB_C_2"/>
    <property type="match status" value="1"/>
</dbReference>